<feature type="signal peptide" evidence="3">
    <location>
        <begin position="1"/>
        <end position="32"/>
    </location>
</feature>
<evidence type="ECO:0000256" key="1">
    <source>
        <dbReference type="RuleBase" id="RU363021"/>
    </source>
</evidence>
<protein>
    <recommendedName>
        <fullName evidence="1">MICOS complex subunit</fullName>
    </recommendedName>
</protein>
<dbReference type="GO" id="GO:0042407">
    <property type="term" value="P:cristae formation"/>
    <property type="evidence" value="ECO:0007669"/>
    <property type="project" value="InterPro"/>
</dbReference>
<reference evidence="4" key="1">
    <citation type="journal article" date="2020" name="Stud. Mycol.">
        <title>101 Dothideomycetes genomes: a test case for predicting lifestyles and emergence of pathogens.</title>
        <authorList>
            <person name="Haridas S."/>
            <person name="Albert R."/>
            <person name="Binder M."/>
            <person name="Bloem J."/>
            <person name="Labutti K."/>
            <person name="Salamov A."/>
            <person name="Andreopoulos B."/>
            <person name="Baker S."/>
            <person name="Barry K."/>
            <person name="Bills G."/>
            <person name="Bluhm B."/>
            <person name="Cannon C."/>
            <person name="Castanera R."/>
            <person name="Culley D."/>
            <person name="Daum C."/>
            <person name="Ezra D."/>
            <person name="Gonzalez J."/>
            <person name="Henrissat B."/>
            <person name="Kuo A."/>
            <person name="Liang C."/>
            <person name="Lipzen A."/>
            <person name="Lutzoni F."/>
            <person name="Magnuson J."/>
            <person name="Mondo S."/>
            <person name="Nolan M."/>
            <person name="Ohm R."/>
            <person name="Pangilinan J."/>
            <person name="Park H.-J."/>
            <person name="Ramirez L."/>
            <person name="Alfaro M."/>
            <person name="Sun H."/>
            <person name="Tritt A."/>
            <person name="Yoshinaga Y."/>
            <person name="Zwiers L.-H."/>
            <person name="Turgeon B."/>
            <person name="Goodwin S."/>
            <person name="Spatafora J."/>
            <person name="Crous P."/>
            <person name="Grigoriev I."/>
        </authorList>
    </citation>
    <scope>NUCLEOTIDE SEQUENCE</scope>
    <source>
        <strain evidence="4">CBS 262.69</strain>
    </source>
</reference>
<dbReference type="Pfam" id="PF09769">
    <property type="entry name" value="ApoO"/>
    <property type="match status" value="1"/>
</dbReference>
<dbReference type="AlphaFoldDB" id="A0A6G1HW23"/>
<accession>A0A6G1HW23</accession>
<comment type="subcellular location">
    <subcellularLocation>
        <location evidence="1">Mitochondrion inner membrane</location>
    </subcellularLocation>
</comment>
<evidence type="ECO:0000313" key="5">
    <source>
        <dbReference type="Proteomes" id="UP000799640"/>
    </source>
</evidence>
<dbReference type="OrthoDB" id="2399148at2759"/>
<evidence type="ECO:0000256" key="3">
    <source>
        <dbReference type="SAM" id="SignalP"/>
    </source>
</evidence>
<comment type="subunit">
    <text evidence="1">Component of the mitochondrial contact site and cristae organizing system (MICOS) complex.</text>
</comment>
<keyword evidence="1" id="KW-0472">Membrane</keyword>
<organism evidence="4 5">
    <name type="scientific">Trichodelitschia bisporula</name>
    <dbReference type="NCBI Taxonomy" id="703511"/>
    <lineage>
        <taxon>Eukaryota</taxon>
        <taxon>Fungi</taxon>
        <taxon>Dikarya</taxon>
        <taxon>Ascomycota</taxon>
        <taxon>Pezizomycotina</taxon>
        <taxon>Dothideomycetes</taxon>
        <taxon>Dothideomycetes incertae sedis</taxon>
        <taxon>Phaeotrichales</taxon>
        <taxon>Phaeotrichaceae</taxon>
        <taxon>Trichodelitschia</taxon>
    </lineage>
</organism>
<evidence type="ECO:0000256" key="2">
    <source>
        <dbReference type="SAM" id="MobiDB-lite"/>
    </source>
</evidence>
<evidence type="ECO:0000313" key="4">
    <source>
        <dbReference type="EMBL" id="KAF2400066.1"/>
    </source>
</evidence>
<keyword evidence="1" id="KW-0496">Mitochondrion</keyword>
<dbReference type="InterPro" id="IPR019166">
    <property type="entry name" value="MIC26/MIC27"/>
</dbReference>
<dbReference type="GO" id="GO:0061617">
    <property type="term" value="C:MICOS complex"/>
    <property type="evidence" value="ECO:0007669"/>
    <property type="project" value="UniProtKB-UniRule"/>
</dbReference>
<dbReference type="PANTHER" id="PTHR28268:SF1">
    <property type="entry name" value="MICOS SUBUNIT MIC26"/>
    <property type="match status" value="1"/>
</dbReference>
<sequence length="242" mass="26538">MAMRFLLRRPAALPVTALTAALILTPKSSVHAESPRDASERRPRRSLYDDSLSAPVKFADSRPTHSENCDYIRPTDRLAAQIGAARVFLHGHAAALEDKTNEVLTRAFHLEHSFTSTIAGLAPGPQTGEQVMPGAIYVAVAAMGSSIMVRNRNVLLRGVVPMLVGLGAGYVVLPNTMRNVGELVWRYEERFPAVAETHLAVKERVTRFVQTGVAHSQMGVQMFEGKVGEARERIEQWVSKGK</sequence>
<feature type="region of interest" description="Disordered" evidence="2">
    <location>
        <begin position="29"/>
        <end position="48"/>
    </location>
</feature>
<dbReference type="PANTHER" id="PTHR28268">
    <property type="entry name" value="MICOS SUBUNIT MIC26"/>
    <property type="match status" value="1"/>
</dbReference>
<keyword evidence="5" id="KW-1185">Reference proteome</keyword>
<dbReference type="GO" id="GO:0044284">
    <property type="term" value="C:mitochondrial crista junction"/>
    <property type="evidence" value="ECO:0007669"/>
    <property type="project" value="TreeGrafter"/>
</dbReference>
<comment type="function">
    <text evidence="1">Component of the MICOS complex, a large protein complex of the mitochondrial inner membrane that plays crucial roles in the maintenance of crista junctions, inner membrane architecture, and formation of contact sites to the outer membrane.</text>
</comment>
<name>A0A6G1HW23_9PEZI</name>
<keyword evidence="3" id="KW-0732">Signal</keyword>
<proteinExistence type="predicted"/>
<dbReference type="InterPro" id="IPR033181">
    <property type="entry name" value="Mic26_fungi"/>
</dbReference>
<dbReference type="EMBL" id="ML996696">
    <property type="protein sequence ID" value="KAF2400066.1"/>
    <property type="molecule type" value="Genomic_DNA"/>
</dbReference>
<dbReference type="Proteomes" id="UP000799640">
    <property type="component" value="Unassembled WGS sequence"/>
</dbReference>
<feature type="chain" id="PRO_5026263723" description="MICOS complex subunit" evidence="3">
    <location>
        <begin position="33"/>
        <end position="242"/>
    </location>
</feature>
<keyword evidence="1" id="KW-0999">Mitochondrion inner membrane</keyword>
<gene>
    <name evidence="4" type="ORF">EJ06DRAFT_582634</name>
</gene>